<comment type="similarity">
    <text evidence="2">Belongs to the class-II pyridoxal-phosphate-dependent aminotransferase family. BioF subfamily.</text>
</comment>
<gene>
    <name evidence="6" type="primary">bioF</name>
    <name evidence="6" type="ORF">C10C_1017</name>
</gene>
<dbReference type="SUPFAM" id="SSF53383">
    <property type="entry name" value="PLP-dependent transferases"/>
    <property type="match status" value="1"/>
</dbReference>
<proteinExistence type="inferred from homology"/>
<dbReference type="InterPro" id="IPR015422">
    <property type="entry name" value="PyrdxlP-dep_Trfase_small"/>
</dbReference>
<dbReference type="RefSeq" id="WP_108897076.1">
    <property type="nucleotide sequence ID" value="NZ_LT993738.1"/>
</dbReference>
<reference evidence="7" key="1">
    <citation type="submission" date="2017-11" db="EMBL/GenBank/DDBJ databases">
        <authorList>
            <person name="Seth-Smith MB H."/>
        </authorList>
    </citation>
    <scope>NUCLEOTIDE SEQUENCE [LARGE SCALE GENOMIC DNA]</scope>
</reference>
<dbReference type="Gene3D" id="3.40.640.10">
    <property type="entry name" value="Type I PLP-dependent aspartate aminotransferase-like (Major domain)"/>
    <property type="match status" value="1"/>
</dbReference>
<dbReference type="Gene3D" id="3.90.1150.10">
    <property type="entry name" value="Aspartate Aminotransferase, domain 1"/>
    <property type="match status" value="1"/>
</dbReference>
<evidence type="ECO:0000256" key="1">
    <source>
        <dbReference type="ARBA" id="ARBA00001933"/>
    </source>
</evidence>
<feature type="domain" description="Aminotransferase class I/classII large" evidence="5">
    <location>
        <begin position="28"/>
        <end position="368"/>
    </location>
</feature>
<keyword evidence="4" id="KW-0663">Pyridoxal phosphate</keyword>
<evidence type="ECO:0000313" key="6">
    <source>
        <dbReference type="EMBL" id="SPN74148.1"/>
    </source>
</evidence>
<accession>A0A2R8FCM3</accession>
<protein>
    <submittedName>
        <fullName evidence="6">8-amino-7-oxononanoate synthase,8-amino-7-oxononanoate synthase,7-keto-8-aminopelargonate synthetase and related enzymes,8-amino-7-oxononanoate synthase,Aminotransferase class I and II</fullName>
    </submittedName>
</protein>
<keyword evidence="7" id="KW-1185">Reference proteome</keyword>
<evidence type="ECO:0000256" key="2">
    <source>
        <dbReference type="ARBA" id="ARBA00010008"/>
    </source>
</evidence>
<dbReference type="EMBL" id="LT993738">
    <property type="protein sequence ID" value="SPN74148.1"/>
    <property type="molecule type" value="Genomic_DNA"/>
</dbReference>
<dbReference type="OrthoDB" id="9807157at2"/>
<dbReference type="InterPro" id="IPR015421">
    <property type="entry name" value="PyrdxlP-dep_Trfase_major"/>
</dbReference>
<dbReference type="InterPro" id="IPR004839">
    <property type="entry name" value="Aminotransferase_I/II_large"/>
</dbReference>
<keyword evidence="3 6" id="KW-0808">Transferase</keyword>
<evidence type="ECO:0000256" key="3">
    <source>
        <dbReference type="ARBA" id="ARBA00022679"/>
    </source>
</evidence>
<organism evidence="6 7">
    <name type="scientific">Chlamydia serpentis</name>
    <dbReference type="NCBI Taxonomy" id="1967782"/>
    <lineage>
        <taxon>Bacteria</taxon>
        <taxon>Pseudomonadati</taxon>
        <taxon>Chlamydiota</taxon>
        <taxon>Chlamydiia</taxon>
        <taxon>Chlamydiales</taxon>
        <taxon>Chlamydiaceae</taxon>
        <taxon>Chlamydia/Chlamydophila group</taxon>
        <taxon>Chlamydia</taxon>
    </lineage>
</organism>
<dbReference type="Proteomes" id="UP000244926">
    <property type="component" value="Chromosome I"/>
</dbReference>
<dbReference type="Pfam" id="PF00155">
    <property type="entry name" value="Aminotran_1_2"/>
    <property type="match status" value="1"/>
</dbReference>
<dbReference type="AlphaFoldDB" id="A0A2R8FCM3"/>
<sequence length="382" mass="42814">MSCQQFLIEGLAQCKSKHIHRSLTINSHLIDFTSNDYLGFASSPELRREYILKLSEIETLGATGSRLLTGHSELCQNIEEKLALYHNFENCLIFNTGYTANLGLLYALAKPQDRILHDLYIHASIYDGIRLSRAKSFPFYHNNLKHLERRLASPHPGKTFVCVESVYSLHGSIAPLKAISELCEKYSAFLIVDEAHAIGVFGEQGEGLVSSLGLQNKVLATVYAFGKALGTHGAAIAGSSVLKDYLINFCRPFIYTTAQPPHALTAIDLAYEHNKLASSQRNHLYELIRYFRRGAQELSFQLMEDNETTPIQSICISGSNHVRQIALKIQELGCDVRPIVSPTVRQKEELLRICLHAFNTKNEVDLLLYTLQQVCLCNKSSL</sequence>
<evidence type="ECO:0000313" key="7">
    <source>
        <dbReference type="Proteomes" id="UP000244926"/>
    </source>
</evidence>
<evidence type="ECO:0000256" key="4">
    <source>
        <dbReference type="ARBA" id="ARBA00022898"/>
    </source>
</evidence>
<keyword evidence="6" id="KW-0032">Aminotransferase</keyword>
<dbReference type="PANTHER" id="PTHR13693:SF77">
    <property type="entry name" value="8-AMINO-7-OXONONANOATE SYNTHASE"/>
    <property type="match status" value="1"/>
</dbReference>
<comment type="cofactor">
    <cofactor evidence="1">
        <name>pyridoxal 5'-phosphate</name>
        <dbReference type="ChEBI" id="CHEBI:597326"/>
    </cofactor>
</comment>
<dbReference type="InterPro" id="IPR015424">
    <property type="entry name" value="PyrdxlP-dep_Trfase"/>
</dbReference>
<dbReference type="GO" id="GO:0030170">
    <property type="term" value="F:pyridoxal phosphate binding"/>
    <property type="evidence" value="ECO:0007669"/>
    <property type="project" value="InterPro"/>
</dbReference>
<dbReference type="KEGG" id="csee:C10C_1017"/>
<dbReference type="GO" id="GO:0008483">
    <property type="term" value="F:transaminase activity"/>
    <property type="evidence" value="ECO:0007669"/>
    <property type="project" value="UniProtKB-KW"/>
</dbReference>
<dbReference type="InterPro" id="IPR050087">
    <property type="entry name" value="AON_synthase_class-II"/>
</dbReference>
<name>A0A2R8FCM3_9CHLA</name>
<evidence type="ECO:0000259" key="5">
    <source>
        <dbReference type="Pfam" id="PF00155"/>
    </source>
</evidence>
<dbReference type="PANTHER" id="PTHR13693">
    <property type="entry name" value="CLASS II AMINOTRANSFERASE/8-AMINO-7-OXONONANOATE SYNTHASE"/>
    <property type="match status" value="1"/>
</dbReference>